<dbReference type="CDD" id="cd00063">
    <property type="entry name" value="FN3"/>
    <property type="match status" value="2"/>
</dbReference>
<sequence>MGIKKSIALLGARRTAEAGDRGAAVGKESSDRGGAAAGAVWRGRAALAGVVAACMVVTTIAVTGAGANPVGMKFAQTGHLIYNSTLGTVFRIDGATKNVDAQVKVPSAGPGTTVVQTDKSGFILAQGRTIEFGKSDLQVADPLPAPATERPVVMEAAGAAFAVYQRAGAVQRLGENPATETLGGALGQSVVTSTGTLWVHRLSTQELCQLPLRAERIACVAKVTAGHTGALALVDDQPVFVDTTVRELRAVNGDGLGRAMSFAQLDIPADAIVAAHDVAGRIAILDRSKNVLQLVDTSQVVSGRPSAEPVVKRLRPGKYEQIASSGDGVALIDATDDSLVTLDRDGEPKTRQKIPPPSKDAKTAKDERPSLFRGGDSRLYVDSKAGEHSMVVEGNGEVTEVEVAGRGDEKDENKTTPSAKPSQSIKPSQPVKPSTPTKTVQPTEEERRETPTPANPPKTKRSDPEREKPETNKPKPRNTPRKPAVQAGRPGAPGDVSATPGDGSALIKWTTAAPNGTPITSYVVSWSGGSRTVEDSDRSLNVTGLTNGSSYVFTVLAENRAGRGAGVSSARITLGGAADAPVGLTTTDWPEEVMLSWRQPDLNGGRLLRYEVTQGGVNESTTAASYRWSGLSTGSQYTFQVRAVTRSADGRVLVGSNASIAATPGSGADGTIQISHGRSGDYTDSNCPEGTSGCAFILLNARNLAPNTTYMFRAYASEWGELHDGGFELETDADGNLTMHKFHNSAVGQQVWVTVDGPGGHFESNRVLWPDE</sequence>
<dbReference type="Proteomes" id="UP000295388">
    <property type="component" value="Unassembled WGS sequence"/>
</dbReference>
<feature type="compositionally biased region" description="Basic and acidic residues" evidence="3">
    <location>
        <begin position="403"/>
        <end position="414"/>
    </location>
</feature>
<feature type="compositionally biased region" description="Basic and acidic residues" evidence="3">
    <location>
        <begin position="359"/>
        <end position="387"/>
    </location>
</feature>
<feature type="domain" description="Fibronectin type-III" evidence="4">
    <location>
        <begin position="489"/>
        <end position="577"/>
    </location>
</feature>
<protein>
    <submittedName>
        <fullName evidence="5">Fibronectin type III domain protein</fullName>
    </submittedName>
</protein>
<dbReference type="InterPro" id="IPR036116">
    <property type="entry name" value="FN3_sf"/>
</dbReference>
<reference evidence="5 6" key="1">
    <citation type="submission" date="2019-03" db="EMBL/GenBank/DDBJ databases">
        <title>Genomic Encyclopedia of Type Strains, Phase III (KMG-III): the genomes of soil and plant-associated and newly described type strains.</title>
        <authorList>
            <person name="Whitman W."/>
        </authorList>
    </citation>
    <scope>NUCLEOTIDE SEQUENCE [LARGE SCALE GENOMIC DNA]</scope>
    <source>
        <strain evidence="5 6">VKM Ac-2527</strain>
    </source>
</reference>
<evidence type="ECO:0000256" key="3">
    <source>
        <dbReference type="SAM" id="MobiDB-lite"/>
    </source>
</evidence>
<feature type="compositionally biased region" description="Polar residues" evidence="3">
    <location>
        <begin position="415"/>
        <end position="441"/>
    </location>
</feature>
<dbReference type="Gene3D" id="2.60.40.10">
    <property type="entry name" value="Immunoglobulins"/>
    <property type="match status" value="2"/>
</dbReference>
<evidence type="ECO:0000259" key="4">
    <source>
        <dbReference type="PROSITE" id="PS50853"/>
    </source>
</evidence>
<dbReference type="SUPFAM" id="SSF49265">
    <property type="entry name" value="Fibronectin type III"/>
    <property type="match status" value="1"/>
</dbReference>
<dbReference type="EMBL" id="SNWQ01000004">
    <property type="protein sequence ID" value="TDO50640.1"/>
    <property type="molecule type" value="Genomic_DNA"/>
</dbReference>
<dbReference type="AlphaFoldDB" id="A0A4R6KHT4"/>
<dbReference type="InterPro" id="IPR013783">
    <property type="entry name" value="Ig-like_fold"/>
</dbReference>
<dbReference type="InterPro" id="IPR003961">
    <property type="entry name" value="FN3_dom"/>
</dbReference>
<evidence type="ECO:0000313" key="6">
    <source>
        <dbReference type="Proteomes" id="UP000295388"/>
    </source>
</evidence>
<keyword evidence="2" id="KW-0119">Carbohydrate metabolism</keyword>
<evidence type="ECO:0000256" key="2">
    <source>
        <dbReference type="ARBA" id="ARBA00023326"/>
    </source>
</evidence>
<keyword evidence="6" id="KW-1185">Reference proteome</keyword>
<keyword evidence="1" id="KW-0326">Glycosidase</keyword>
<proteinExistence type="predicted"/>
<dbReference type="PROSITE" id="PS50853">
    <property type="entry name" value="FN3"/>
    <property type="match status" value="2"/>
</dbReference>
<evidence type="ECO:0000256" key="1">
    <source>
        <dbReference type="ARBA" id="ARBA00023295"/>
    </source>
</evidence>
<keyword evidence="2" id="KW-0624">Polysaccharide degradation</keyword>
<gene>
    <name evidence="5" type="ORF">EV643_104133</name>
</gene>
<organism evidence="5 6">
    <name type="scientific">Kribbella caucasensis</name>
    <dbReference type="NCBI Taxonomy" id="2512215"/>
    <lineage>
        <taxon>Bacteria</taxon>
        <taxon>Bacillati</taxon>
        <taxon>Actinomycetota</taxon>
        <taxon>Actinomycetes</taxon>
        <taxon>Propionibacteriales</taxon>
        <taxon>Kribbellaceae</taxon>
        <taxon>Kribbella</taxon>
    </lineage>
</organism>
<comment type="caution">
    <text evidence="5">The sequence shown here is derived from an EMBL/GenBank/DDBJ whole genome shotgun (WGS) entry which is preliminary data.</text>
</comment>
<evidence type="ECO:0000313" key="5">
    <source>
        <dbReference type="EMBL" id="TDO50640.1"/>
    </source>
</evidence>
<name>A0A4R6KHT4_9ACTN</name>
<dbReference type="SMART" id="SM00060">
    <property type="entry name" value="FN3"/>
    <property type="match status" value="2"/>
</dbReference>
<dbReference type="GO" id="GO:0000272">
    <property type="term" value="P:polysaccharide catabolic process"/>
    <property type="evidence" value="ECO:0007669"/>
    <property type="project" value="UniProtKB-KW"/>
</dbReference>
<accession>A0A4R6KHT4</accession>
<feature type="domain" description="Fibronectin type-III" evidence="4">
    <location>
        <begin position="578"/>
        <end position="666"/>
    </location>
</feature>
<keyword evidence="1" id="KW-0378">Hydrolase</keyword>
<dbReference type="GO" id="GO:0016798">
    <property type="term" value="F:hydrolase activity, acting on glycosyl bonds"/>
    <property type="evidence" value="ECO:0007669"/>
    <property type="project" value="UniProtKB-KW"/>
</dbReference>
<feature type="compositionally biased region" description="Low complexity" evidence="3">
    <location>
        <begin position="391"/>
        <end position="402"/>
    </location>
</feature>
<feature type="compositionally biased region" description="Basic and acidic residues" evidence="3">
    <location>
        <begin position="460"/>
        <end position="473"/>
    </location>
</feature>
<feature type="region of interest" description="Disordered" evidence="3">
    <location>
        <begin position="341"/>
        <end position="503"/>
    </location>
</feature>
<dbReference type="Pfam" id="PF00041">
    <property type="entry name" value="fn3"/>
    <property type="match status" value="2"/>
</dbReference>